<feature type="compositionally biased region" description="Basic and acidic residues" evidence="1">
    <location>
        <begin position="653"/>
        <end position="664"/>
    </location>
</feature>
<accession>A0A8E0QKM4</accession>
<dbReference type="Pfam" id="PF22693">
    <property type="entry name" value="MACPF_1"/>
    <property type="match status" value="1"/>
</dbReference>
<feature type="domain" description="MACPF-like" evidence="2">
    <location>
        <begin position="517"/>
        <end position="720"/>
    </location>
</feature>
<evidence type="ECO:0000313" key="3">
    <source>
        <dbReference type="EMBL" id="GIC86088.1"/>
    </source>
</evidence>
<feature type="region of interest" description="Disordered" evidence="1">
    <location>
        <begin position="847"/>
        <end position="869"/>
    </location>
</feature>
<gene>
    <name evidence="3" type="ORF">Aud_002450</name>
</gene>
<feature type="compositionally biased region" description="Basic and acidic residues" evidence="1">
    <location>
        <begin position="418"/>
        <end position="431"/>
    </location>
</feature>
<feature type="region of interest" description="Disordered" evidence="1">
    <location>
        <begin position="399"/>
        <end position="466"/>
    </location>
</feature>
<sequence length="1130" mass="122789">MADSKGTAQPTGYTPATSAFVKAAAAIKMPTPAAAPAGASTDAATNRAPFKKFQSAVSRVQTFTVTVFRLPEQLNSGQPAKEDKSSQPIDVAVPNSPAAATAATGVASIMMKATDVVSFRLETTLAQIRSALKVKSKIQGEFRFCNEVGAVVADDSCINDYFTSLAKRPAMDDISFKLYITGDAAPAEPLTSVLTKPPFTLKFIRIENGTEKTVGTLHSGSMKDKNPSALVMGEVRKLIKDMSVNPEIDQFCIADGTPVGEGVSLTEYLEMTDVQVVRERTPIIPILYHSTARPEKPRFHGASEEVKAAMEKLRPDLSFTDRSAEELKADREALAIQEELDAAKFAVSGASVKTYTSAMTERDWASVLRNCNLMYGWRIDFAKNVLEKAPKAAFQLRQGLNLPPVPPAPAKIQPRAVEAGDRAASGDDKAEPNNQDQDEENPPLPADQTPAQEQLPPSEPPVTSAKEISEELPAKVGAIPSFQINDRSKIEVVSVVHQFQESMATNHFSKSSLEVGVSGGWAGNSVGVTAGVASSSSDSQKQTEKATQKRMLASYKFPRVTVFLHPDNLEPTEELKNAIKRIQKTKNINDLRKLRADFGHLFVQQAVLGGCLQTTKVTDAKEKSTEEKSKDEFKAEVGVAVQTAFGVGGSVKASHETQDGKEHVQSNLNQRETMSFEATGGNTLLASNPSEWCASVGDFNNWRVIDQSELVSMVDVIAQHPSCTQVKQWFMQAVPKLSEYLVVPDSRTLDVRFKLAANTPTMAKIVGSEIPAYLGHDPLHPPVPRKTAITSSRTGAQIKESVRFDPSNARMVVDMTTFCVESKLVSKDAIFFPSGTQAPVLFQPTEYQPLDANGDPEPPKAQGPNEPTSWDKVGTIQDEYLKHTLWSLEIPHGESIGHDSLVCISSQNNDTSATKRCVLTVYRNAQGVFLPAISSTDEPSYWRIIKAQGATTEQLKSGEEIRLCWQFSDQPGGYRDYTQDCYGRRQRVRPADVPVDRLYLKVPFPSFGGGTARSGLGLVLSTCALTEPVWEGMRTLKPQSHETETVMYNLHDLTFRLDTVGNNGLGDSRDYMNHVTAAHLQFASTITHGSTVSKPIEVGGPIDLLGGVLLGPVVKASAAIVDTFVSWLGW</sequence>
<evidence type="ECO:0000313" key="4">
    <source>
        <dbReference type="Proteomes" id="UP000036893"/>
    </source>
</evidence>
<dbReference type="InterPro" id="IPR054586">
    <property type="entry name" value="MACPF_1_fungal"/>
</dbReference>
<reference evidence="3" key="1">
    <citation type="journal article" date="2015" name="Genome Announc.">
        <title>Draft Genome Sequence of the Pathogenic Filamentous Fungus Aspergillus udagawae Strain IFM 46973T.</title>
        <authorList>
            <person name="Kusuya Y."/>
            <person name="Takahashi-Nakaguchi A."/>
            <person name="Takahashi H."/>
            <person name="Yaguchi T."/>
        </authorList>
    </citation>
    <scope>NUCLEOTIDE SEQUENCE</scope>
    <source>
        <strain evidence="3">IFM 46973</strain>
    </source>
</reference>
<dbReference type="Proteomes" id="UP000036893">
    <property type="component" value="Unassembled WGS sequence"/>
</dbReference>
<reference evidence="3" key="2">
    <citation type="submission" date="2021-01" db="EMBL/GenBank/DDBJ databases">
        <title>Pan-genome distribution and transcriptional activeness of fungal secondary metabolism genes in Aspergillus section Fumigati.</title>
        <authorList>
            <person name="Takahashi H."/>
            <person name="Umemura M."/>
            <person name="Ninomiya A."/>
            <person name="Kusuya Y."/>
            <person name="Urayama S."/>
            <person name="Shimizu M."/>
            <person name="Watanabe A."/>
            <person name="Kamei K."/>
            <person name="Yaguchi T."/>
            <person name="Hagiwara D."/>
        </authorList>
    </citation>
    <scope>NUCLEOTIDE SEQUENCE</scope>
    <source>
        <strain evidence="3">IFM 46973</strain>
    </source>
</reference>
<name>A0A8E0QKM4_9EURO</name>
<protein>
    <recommendedName>
        <fullName evidence="2">MACPF-like domain-containing protein</fullName>
    </recommendedName>
</protein>
<organism evidence="3 4">
    <name type="scientific">Aspergillus udagawae</name>
    <dbReference type="NCBI Taxonomy" id="91492"/>
    <lineage>
        <taxon>Eukaryota</taxon>
        <taxon>Fungi</taxon>
        <taxon>Dikarya</taxon>
        <taxon>Ascomycota</taxon>
        <taxon>Pezizomycotina</taxon>
        <taxon>Eurotiomycetes</taxon>
        <taxon>Eurotiomycetidae</taxon>
        <taxon>Eurotiales</taxon>
        <taxon>Aspergillaceae</taxon>
        <taxon>Aspergillus</taxon>
        <taxon>Aspergillus subgen. Fumigati</taxon>
    </lineage>
</organism>
<dbReference type="GeneID" id="66989926"/>
<dbReference type="AlphaFoldDB" id="A0A8E0QKM4"/>
<dbReference type="EMBL" id="BBXM02000002">
    <property type="protein sequence ID" value="GIC86088.1"/>
    <property type="molecule type" value="Genomic_DNA"/>
</dbReference>
<comment type="caution">
    <text evidence="3">The sequence shown here is derived from an EMBL/GenBank/DDBJ whole genome shotgun (WGS) entry which is preliminary data.</text>
</comment>
<dbReference type="RefSeq" id="XP_043143354.1">
    <property type="nucleotide sequence ID" value="XM_043287419.1"/>
</dbReference>
<proteinExistence type="predicted"/>
<evidence type="ECO:0000259" key="2">
    <source>
        <dbReference type="Pfam" id="PF22693"/>
    </source>
</evidence>
<feature type="region of interest" description="Disordered" evidence="1">
    <location>
        <begin position="651"/>
        <end position="670"/>
    </location>
</feature>
<evidence type="ECO:0000256" key="1">
    <source>
        <dbReference type="SAM" id="MobiDB-lite"/>
    </source>
</evidence>